<dbReference type="EMBL" id="WNTK01000002">
    <property type="protein sequence ID" value="KAG9490312.1"/>
    <property type="molecule type" value="Genomic_DNA"/>
</dbReference>
<protein>
    <submittedName>
        <fullName evidence="1">Uncharacterized protein</fullName>
    </submittedName>
</protein>
<gene>
    <name evidence="1" type="ORF">GDO78_005934</name>
</gene>
<comment type="caution">
    <text evidence="1">The sequence shown here is derived from an EMBL/GenBank/DDBJ whole genome shotgun (WGS) entry which is preliminary data.</text>
</comment>
<proteinExistence type="predicted"/>
<name>A0A8J6KET4_ELECQ</name>
<organism evidence="1 2">
    <name type="scientific">Eleutherodactylus coqui</name>
    <name type="common">Puerto Rican coqui</name>
    <dbReference type="NCBI Taxonomy" id="57060"/>
    <lineage>
        <taxon>Eukaryota</taxon>
        <taxon>Metazoa</taxon>
        <taxon>Chordata</taxon>
        <taxon>Craniata</taxon>
        <taxon>Vertebrata</taxon>
        <taxon>Euteleostomi</taxon>
        <taxon>Amphibia</taxon>
        <taxon>Batrachia</taxon>
        <taxon>Anura</taxon>
        <taxon>Neobatrachia</taxon>
        <taxon>Hyloidea</taxon>
        <taxon>Eleutherodactylidae</taxon>
        <taxon>Eleutherodactylinae</taxon>
        <taxon>Eleutherodactylus</taxon>
        <taxon>Eleutherodactylus</taxon>
    </lineage>
</organism>
<evidence type="ECO:0000313" key="1">
    <source>
        <dbReference type="EMBL" id="KAG9490312.1"/>
    </source>
</evidence>
<sequence>MAGQREPIDNRWQLAVTEPREHRQQVWHGRLTAAAGSAWHMGGETLTAASLAGEMGALLSVSTSPPLQLNQANLCLHPFFWWRQDTPVPIIFFNDHKLTKTKFHGKLVP</sequence>
<evidence type="ECO:0000313" key="2">
    <source>
        <dbReference type="Proteomes" id="UP000770717"/>
    </source>
</evidence>
<dbReference type="AlphaFoldDB" id="A0A8J6KET4"/>
<reference evidence="1" key="1">
    <citation type="thesis" date="2020" institute="ProQuest LLC" country="789 East Eisenhower Parkway, Ann Arbor, MI, USA">
        <title>Comparative Genomics and Chromosome Evolution.</title>
        <authorList>
            <person name="Mudd A.B."/>
        </authorList>
    </citation>
    <scope>NUCLEOTIDE SEQUENCE</scope>
    <source>
        <strain evidence="1">HN-11 Male</strain>
        <tissue evidence="1">Kidney and liver</tissue>
    </source>
</reference>
<dbReference type="Proteomes" id="UP000770717">
    <property type="component" value="Unassembled WGS sequence"/>
</dbReference>
<accession>A0A8J6KET4</accession>
<keyword evidence="2" id="KW-1185">Reference proteome</keyword>